<comment type="subcellular location">
    <subcellularLocation>
        <location evidence="1">Membrane</location>
        <topology evidence="1">Multi-pass membrane protein</topology>
    </subcellularLocation>
</comment>
<accession>C1MPH0</accession>
<protein>
    <submittedName>
        <fullName evidence="7">Predicted protein</fullName>
    </submittedName>
</protein>
<organism evidence="8">
    <name type="scientific">Micromonas pusilla (strain CCMP1545)</name>
    <name type="common">Picoplanktonic green alga</name>
    <dbReference type="NCBI Taxonomy" id="564608"/>
    <lineage>
        <taxon>Eukaryota</taxon>
        <taxon>Viridiplantae</taxon>
        <taxon>Chlorophyta</taxon>
        <taxon>Mamiellophyceae</taxon>
        <taxon>Mamiellales</taxon>
        <taxon>Mamiellaceae</taxon>
        <taxon>Micromonas</taxon>
    </lineage>
</organism>
<feature type="domain" description="EXS" evidence="6">
    <location>
        <begin position="241"/>
        <end position="450"/>
    </location>
</feature>
<dbReference type="STRING" id="564608.C1MPH0"/>
<reference evidence="7 8" key="1">
    <citation type="journal article" date="2009" name="Science">
        <title>Green evolution and dynamic adaptations revealed by genomes of the marine picoeukaryotes Micromonas.</title>
        <authorList>
            <person name="Worden A.Z."/>
            <person name="Lee J.H."/>
            <person name="Mock T."/>
            <person name="Rouze P."/>
            <person name="Simmons M.P."/>
            <person name="Aerts A.L."/>
            <person name="Allen A.E."/>
            <person name="Cuvelier M.L."/>
            <person name="Derelle E."/>
            <person name="Everett M.V."/>
            <person name="Foulon E."/>
            <person name="Grimwood J."/>
            <person name="Gundlach H."/>
            <person name="Henrissat B."/>
            <person name="Napoli C."/>
            <person name="McDonald S.M."/>
            <person name="Parker M.S."/>
            <person name="Rombauts S."/>
            <person name="Salamov A."/>
            <person name="Von Dassow P."/>
            <person name="Badger J.H."/>
            <person name="Coutinho P.M."/>
            <person name="Demir E."/>
            <person name="Dubchak I."/>
            <person name="Gentemann C."/>
            <person name="Eikrem W."/>
            <person name="Gready J.E."/>
            <person name="John U."/>
            <person name="Lanier W."/>
            <person name="Lindquist E.A."/>
            <person name="Lucas S."/>
            <person name="Mayer K.F."/>
            <person name="Moreau H."/>
            <person name="Not F."/>
            <person name="Otillar R."/>
            <person name="Panaud O."/>
            <person name="Pangilinan J."/>
            <person name="Paulsen I."/>
            <person name="Piegu B."/>
            <person name="Poliakov A."/>
            <person name="Robbens S."/>
            <person name="Schmutz J."/>
            <person name="Toulza E."/>
            <person name="Wyss T."/>
            <person name="Zelensky A."/>
            <person name="Zhou K."/>
            <person name="Armbrust E.V."/>
            <person name="Bhattacharya D."/>
            <person name="Goodenough U.W."/>
            <person name="Van de Peer Y."/>
            <person name="Grigoriev I.V."/>
        </authorList>
    </citation>
    <scope>NUCLEOTIDE SEQUENCE [LARGE SCALE GENOMIC DNA]</scope>
    <source>
        <strain evidence="7 8">CCMP1545</strain>
    </source>
</reference>
<evidence type="ECO:0000313" key="7">
    <source>
        <dbReference type="EMBL" id="EEH57907.1"/>
    </source>
</evidence>
<dbReference type="PROSITE" id="PS51380">
    <property type="entry name" value="EXS"/>
    <property type="match status" value="1"/>
</dbReference>
<dbReference type="InterPro" id="IPR004342">
    <property type="entry name" value="EXS_C"/>
</dbReference>
<dbReference type="AlphaFoldDB" id="C1MPH0"/>
<dbReference type="PANTHER" id="PTHR10783:SF46">
    <property type="entry name" value="PROTEIN ERD1 HOMOLOG 2"/>
    <property type="match status" value="1"/>
</dbReference>
<dbReference type="OrthoDB" id="2159384at2759"/>
<evidence type="ECO:0000313" key="8">
    <source>
        <dbReference type="Proteomes" id="UP000001876"/>
    </source>
</evidence>
<keyword evidence="2 5" id="KW-0812">Transmembrane</keyword>
<evidence type="ECO:0000256" key="3">
    <source>
        <dbReference type="ARBA" id="ARBA00022989"/>
    </source>
</evidence>
<dbReference type="KEGG" id="mpp:MICPUCDRAFT_56901"/>
<dbReference type="Proteomes" id="UP000001876">
    <property type="component" value="Unassembled WGS sequence"/>
</dbReference>
<feature type="transmembrane region" description="Helical" evidence="5">
    <location>
        <begin position="42"/>
        <end position="63"/>
    </location>
</feature>
<evidence type="ECO:0000256" key="2">
    <source>
        <dbReference type="ARBA" id="ARBA00022692"/>
    </source>
</evidence>
<keyword evidence="3 5" id="KW-1133">Transmembrane helix</keyword>
<dbReference type="GeneID" id="9683040"/>
<dbReference type="GO" id="GO:0005737">
    <property type="term" value="C:cytoplasm"/>
    <property type="evidence" value="ECO:0007669"/>
    <property type="project" value="TreeGrafter"/>
</dbReference>
<feature type="transmembrane region" description="Helical" evidence="5">
    <location>
        <begin position="75"/>
        <end position="97"/>
    </location>
</feature>
<proteinExistence type="predicted"/>
<dbReference type="OMA" id="VEYEHIV"/>
<keyword evidence="8" id="KW-1185">Reference proteome</keyword>
<evidence type="ECO:0000256" key="5">
    <source>
        <dbReference type="SAM" id="Phobius"/>
    </source>
</evidence>
<keyword evidence="4 5" id="KW-0472">Membrane</keyword>
<evidence type="ECO:0000256" key="4">
    <source>
        <dbReference type="ARBA" id="ARBA00023136"/>
    </source>
</evidence>
<dbReference type="GO" id="GO:0016020">
    <property type="term" value="C:membrane"/>
    <property type="evidence" value="ECO:0007669"/>
    <property type="project" value="UniProtKB-SubCell"/>
</dbReference>
<dbReference type="RefSeq" id="XP_003057956.1">
    <property type="nucleotide sequence ID" value="XM_003057910.1"/>
</dbReference>
<evidence type="ECO:0000256" key="1">
    <source>
        <dbReference type="ARBA" id="ARBA00004141"/>
    </source>
</evidence>
<gene>
    <name evidence="7" type="ORF">MICPUCDRAFT_56901</name>
</gene>
<dbReference type="PANTHER" id="PTHR10783">
    <property type="entry name" value="XENOTROPIC AND POLYTROPIC RETROVIRUS RECEPTOR 1-RELATED"/>
    <property type="match status" value="1"/>
</dbReference>
<sequence length="450" mass="50170">MTKPDGDPRRAGTDRGVDRIFHRAAAPNAKARGGLGRARRRALDATLFFVLVACVARVAVSYASASDESRALTHLYYQAPCVVLAAAMGWGCNLLVWSRMKIEPHPLSVFELRDARVHMTHREVFRATLVAAAATAANLRCVLYTEEGDVDAAANAPALLYVSALVVLLMPARCGAHPHTRRFISSTLARCVSPTRTVTFGDFFVADVLCSMAKSVSDVERATCGLLTGGIVTGDVASNEGTCGGYDWKVPVALALPSTIRFAQCFRQYADSKNASETGEGDANKLWNALKYFSAFPVIFLSALKYHVSRDDWLGTYRPAWIAFAVANTAFSYYWDVTHDWDLSLFTTVDAGPKERLSGLQLAASRSRGRRAIFLRRELLYRKPRRYYFALASNAALRSVWTYKLSSHLRHDSELVFLFTIAEIVRRFQWSLFRVENEYLKLRRENALPK</sequence>
<dbReference type="EMBL" id="GG663738">
    <property type="protein sequence ID" value="EEH57907.1"/>
    <property type="molecule type" value="Genomic_DNA"/>
</dbReference>
<name>C1MPH0_MICPC</name>
<dbReference type="Pfam" id="PF03124">
    <property type="entry name" value="EXS"/>
    <property type="match status" value="1"/>
</dbReference>
<dbReference type="eggNOG" id="KOG1162">
    <property type="taxonomic scope" value="Eukaryota"/>
</dbReference>
<evidence type="ECO:0000259" key="6">
    <source>
        <dbReference type="PROSITE" id="PS51380"/>
    </source>
</evidence>